<dbReference type="STRING" id="634430.SAMN04488241_101456"/>
<evidence type="ECO:0000256" key="4">
    <source>
        <dbReference type="ARBA" id="ARBA00023125"/>
    </source>
</evidence>
<dbReference type="Proteomes" id="UP000199586">
    <property type="component" value="Unassembled WGS sequence"/>
</dbReference>
<organism evidence="7 8">
    <name type="scientific">Sphingomonas rubra</name>
    <dbReference type="NCBI Taxonomy" id="634430"/>
    <lineage>
        <taxon>Bacteria</taxon>
        <taxon>Pseudomonadati</taxon>
        <taxon>Pseudomonadota</taxon>
        <taxon>Alphaproteobacteria</taxon>
        <taxon>Sphingomonadales</taxon>
        <taxon>Sphingomonadaceae</taxon>
        <taxon>Sphingomonas</taxon>
    </lineage>
</organism>
<evidence type="ECO:0000256" key="5">
    <source>
        <dbReference type="ARBA" id="ARBA00023163"/>
    </source>
</evidence>
<dbReference type="GO" id="GO:0006508">
    <property type="term" value="P:proteolysis"/>
    <property type="evidence" value="ECO:0007669"/>
    <property type="project" value="UniProtKB-KW"/>
</dbReference>
<keyword evidence="2" id="KW-0378">Hydrolase</keyword>
<dbReference type="SUPFAM" id="SSF51306">
    <property type="entry name" value="LexA/Signal peptidase"/>
    <property type="match status" value="1"/>
</dbReference>
<sequence length="217" mass="24449">MMLAQIEDPRTALQRLIDERKEDYAGLSRMLRRNDAYIQQYIKRGTPKRLHEEDRRVLAAYFGVKEAVLGGPQEWEQPALQQVPVLDVYASAGHGAADFGEARRTTIGFDPRWLRDRTKGSADGLSVIQVKGDSMAPTLADGDDVLVDRKDGVGRLRDGIYVLRLDDSLMVKRLARNPSGRGISIRSDNPDYPSWQNIELGRIDIVGRVLWFGRTLS</sequence>
<evidence type="ECO:0000256" key="1">
    <source>
        <dbReference type="ARBA" id="ARBA00022670"/>
    </source>
</evidence>
<dbReference type="InterPro" id="IPR015927">
    <property type="entry name" value="Peptidase_S24_S26A/B/C"/>
</dbReference>
<keyword evidence="1" id="KW-0645">Protease</keyword>
<dbReference type="Pfam" id="PF00717">
    <property type="entry name" value="Peptidase_S24"/>
    <property type="match status" value="1"/>
</dbReference>
<gene>
    <name evidence="7" type="ORF">SAMN04488241_101456</name>
</gene>
<keyword evidence="3" id="KW-0805">Transcription regulation</keyword>
<dbReference type="GO" id="GO:0016020">
    <property type="term" value="C:membrane"/>
    <property type="evidence" value="ECO:0007669"/>
    <property type="project" value="InterPro"/>
</dbReference>
<keyword evidence="5" id="KW-0804">Transcription</keyword>
<feature type="domain" description="Peptidase S24/S26A/S26B/S26C" evidence="6">
    <location>
        <begin position="89"/>
        <end position="209"/>
    </location>
</feature>
<name>A0A1I5Q4S9_9SPHN</name>
<keyword evidence="8" id="KW-1185">Reference proteome</keyword>
<evidence type="ECO:0000256" key="3">
    <source>
        <dbReference type="ARBA" id="ARBA00023015"/>
    </source>
</evidence>
<dbReference type="GO" id="GO:0004252">
    <property type="term" value="F:serine-type endopeptidase activity"/>
    <property type="evidence" value="ECO:0007669"/>
    <property type="project" value="InterPro"/>
</dbReference>
<dbReference type="PANTHER" id="PTHR40661:SF3">
    <property type="entry name" value="FELS-1 PROPHAGE TRANSCRIPTIONAL REGULATOR"/>
    <property type="match status" value="1"/>
</dbReference>
<dbReference type="GO" id="GO:0003677">
    <property type="term" value="F:DNA binding"/>
    <property type="evidence" value="ECO:0007669"/>
    <property type="project" value="UniProtKB-KW"/>
</dbReference>
<dbReference type="AlphaFoldDB" id="A0A1I5Q4S9"/>
<dbReference type="PROSITE" id="PS00501">
    <property type="entry name" value="SPASE_I_1"/>
    <property type="match status" value="1"/>
</dbReference>
<evidence type="ECO:0000313" key="7">
    <source>
        <dbReference type="EMBL" id="SFP41235.1"/>
    </source>
</evidence>
<dbReference type="InterPro" id="IPR039418">
    <property type="entry name" value="LexA-like"/>
</dbReference>
<accession>A0A1I5Q4S9</accession>
<dbReference type="PANTHER" id="PTHR40661">
    <property type="match status" value="1"/>
</dbReference>
<protein>
    <submittedName>
        <fullName evidence="7">Peptidase S24-like</fullName>
    </submittedName>
</protein>
<evidence type="ECO:0000313" key="8">
    <source>
        <dbReference type="Proteomes" id="UP000199586"/>
    </source>
</evidence>
<dbReference type="InterPro" id="IPR036286">
    <property type="entry name" value="LexA/Signal_pep-like_sf"/>
</dbReference>
<dbReference type="EMBL" id="FOXP01000001">
    <property type="protein sequence ID" value="SFP41235.1"/>
    <property type="molecule type" value="Genomic_DNA"/>
</dbReference>
<evidence type="ECO:0000259" key="6">
    <source>
        <dbReference type="Pfam" id="PF00717"/>
    </source>
</evidence>
<keyword evidence="4" id="KW-0238">DNA-binding</keyword>
<proteinExistence type="predicted"/>
<dbReference type="CDD" id="cd06529">
    <property type="entry name" value="S24_LexA-like"/>
    <property type="match status" value="1"/>
</dbReference>
<reference evidence="7 8" key="1">
    <citation type="submission" date="2016-10" db="EMBL/GenBank/DDBJ databases">
        <authorList>
            <person name="de Groot N.N."/>
        </authorList>
    </citation>
    <scope>NUCLEOTIDE SEQUENCE [LARGE SCALE GENOMIC DNA]</scope>
    <source>
        <strain evidence="7 8">CGMCC 1.9113</strain>
    </source>
</reference>
<dbReference type="InterPro" id="IPR019756">
    <property type="entry name" value="Pept_S26A_signal_pept_1_Ser-AS"/>
</dbReference>
<dbReference type="Gene3D" id="2.10.109.10">
    <property type="entry name" value="Umud Fragment, subunit A"/>
    <property type="match status" value="1"/>
</dbReference>
<evidence type="ECO:0000256" key="2">
    <source>
        <dbReference type="ARBA" id="ARBA00022801"/>
    </source>
</evidence>